<dbReference type="Gene3D" id="2.30.30.190">
    <property type="entry name" value="CAP Gly-rich-like domain"/>
    <property type="match status" value="1"/>
</dbReference>
<name>A0A8K0JLQ3_9TREE</name>
<evidence type="ECO:0000313" key="5">
    <source>
        <dbReference type="Proteomes" id="UP000812966"/>
    </source>
</evidence>
<organism evidence="4 5">
    <name type="scientific">Filobasidium floriforme</name>
    <dbReference type="NCBI Taxonomy" id="5210"/>
    <lineage>
        <taxon>Eukaryota</taxon>
        <taxon>Fungi</taxon>
        <taxon>Dikarya</taxon>
        <taxon>Basidiomycota</taxon>
        <taxon>Agaricomycotina</taxon>
        <taxon>Tremellomycetes</taxon>
        <taxon>Filobasidiales</taxon>
        <taxon>Filobasidiaceae</taxon>
        <taxon>Filobasidium</taxon>
    </lineage>
</organism>
<evidence type="ECO:0000313" key="4">
    <source>
        <dbReference type="EMBL" id="KAG7553661.1"/>
    </source>
</evidence>
<evidence type="ECO:0000256" key="2">
    <source>
        <dbReference type="ARBA" id="ARBA00022737"/>
    </source>
</evidence>
<sequence length="570" mass="62951">MEPPYEISTRYLHRATSQPCTLRYIGPVTTQTTNTQTEAERDRIWLGVEWDDPARGKHSGTHLGVKYFTSRVDGAASFLRWKPKDASKAREGTNGTADNGEMLWRGRTLLQAIKDRYLDTDLPDMEQPVETTNDHSLVLGSSNSRIQVTVPNLNKVTSKFADLGRLTHLGLDGMWVYGLKAQGEGNDLDMNMLDRLKSVKSLDLSGNLISRWQDLADIIRVLPMLTGLKLSHSRLPQPESSLDGVVGTAFRNITDLTIRNSLVSWSDVTLLSSSFSNLERLDIAVNPLCSGRQEGRKATSGFVNLRELVAGDCDISAWEDVVDMFGSLPALERLDISVNPIHSVPNNSSSVSSRAVFQRLQELVIKETTLDDWKDLGNLASWFDHEPVVLKSLKISSRVDDEGEVQERSSPDRQRLSGTRADRAGLVARFRGLGELNSSPVTKAEREEAAKIAQSLQAQPRQDVKVQINDATVISKPVQNSLKSKMIDLKLVFPDSPLDQASTLPQTISVLPSATLKILMIKLKKAAGSALATNAFHLEYQGGKLGDDDMNIKLSDLGLREGDEVIVRTE</sequence>
<dbReference type="InterPro" id="IPR032675">
    <property type="entry name" value="LRR_dom_sf"/>
</dbReference>
<protein>
    <recommendedName>
        <fullName evidence="3">CAP-Gly domain-containing protein</fullName>
    </recommendedName>
</protein>
<dbReference type="Proteomes" id="UP000812966">
    <property type="component" value="Unassembled WGS sequence"/>
</dbReference>
<dbReference type="EMBL" id="JABELV010000050">
    <property type="protein sequence ID" value="KAG7553661.1"/>
    <property type="molecule type" value="Genomic_DNA"/>
</dbReference>
<dbReference type="Pfam" id="PF01302">
    <property type="entry name" value="CAP_GLY"/>
    <property type="match status" value="1"/>
</dbReference>
<dbReference type="InterPro" id="IPR050836">
    <property type="entry name" value="SDS22/Internalin_LRR"/>
</dbReference>
<dbReference type="PROSITE" id="PS00845">
    <property type="entry name" value="CAP_GLY_1"/>
    <property type="match status" value="1"/>
</dbReference>
<dbReference type="PANTHER" id="PTHR46652:SF3">
    <property type="entry name" value="LEUCINE-RICH REPEAT-CONTAINING PROTEIN 9"/>
    <property type="match status" value="1"/>
</dbReference>
<evidence type="ECO:0000259" key="3">
    <source>
        <dbReference type="PROSITE" id="PS50245"/>
    </source>
</evidence>
<keyword evidence="1" id="KW-0433">Leucine-rich repeat</keyword>
<evidence type="ECO:0000256" key="1">
    <source>
        <dbReference type="ARBA" id="ARBA00022614"/>
    </source>
</evidence>
<dbReference type="SUPFAM" id="SSF52058">
    <property type="entry name" value="L domain-like"/>
    <property type="match status" value="1"/>
</dbReference>
<dbReference type="PROSITE" id="PS50245">
    <property type="entry name" value="CAP_GLY_2"/>
    <property type="match status" value="1"/>
</dbReference>
<dbReference type="SUPFAM" id="SSF74924">
    <property type="entry name" value="Cap-Gly domain"/>
    <property type="match status" value="1"/>
</dbReference>
<keyword evidence="5" id="KW-1185">Reference proteome</keyword>
<comment type="caution">
    <text evidence="4">The sequence shown here is derived from an EMBL/GenBank/DDBJ whole genome shotgun (WGS) entry which is preliminary data.</text>
</comment>
<feature type="domain" description="CAP-Gly" evidence="3">
    <location>
        <begin position="36"/>
        <end position="80"/>
    </location>
</feature>
<accession>A0A8K0JLQ3</accession>
<dbReference type="Gene3D" id="3.80.10.10">
    <property type="entry name" value="Ribonuclease Inhibitor"/>
    <property type="match status" value="2"/>
</dbReference>
<dbReference type="PANTHER" id="PTHR46652">
    <property type="entry name" value="LEUCINE-RICH REPEAT AND IQ DOMAIN-CONTAINING PROTEIN 1-RELATED"/>
    <property type="match status" value="1"/>
</dbReference>
<gene>
    <name evidence="4" type="ORF">FFLO_02946</name>
</gene>
<dbReference type="SMART" id="SM01052">
    <property type="entry name" value="CAP_GLY"/>
    <property type="match status" value="1"/>
</dbReference>
<dbReference type="InterPro" id="IPR036859">
    <property type="entry name" value="CAP-Gly_dom_sf"/>
</dbReference>
<dbReference type="AlphaFoldDB" id="A0A8K0JLQ3"/>
<keyword evidence="2" id="KW-0677">Repeat</keyword>
<dbReference type="InterPro" id="IPR000938">
    <property type="entry name" value="CAP-Gly_domain"/>
</dbReference>
<proteinExistence type="predicted"/>
<reference evidence="4" key="1">
    <citation type="submission" date="2020-04" db="EMBL/GenBank/DDBJ databases">
        <title>Analysis of mating type loci in Filobasidium floriforme.</title>
        <authorList>
            <person name="Nowrousian M."/>
        </authorList>
    </citation>
    <scope>NUCLEOTIDE SEQUENCE</scope>
    <source>
        <strain evidence="4">CBS 6242</strain>
    </source>
</reference>